<keyword evidence="2" id="KW-1185">Reference proteome</keyword>
<reference evidence="1 2" key="1">
    <citation type="submission" date="2016-05" db="EMBL/GenBank/DDBJ databases">
        <title>Single-cell genome of chain-forming Candidatus Thiomargarita nelsonii and comparison to other large sulfur-oxidizing bacteria.</title>
        <authorList>
            <person name="Winkel M."/>
            <person name="Salman V."/>
            <person name="Woyke T."/>
            <person name="Schulz-Vogt H."/>
            <person name="Richter M."/>
            <person name="Flood B."/>
            <person name="Bailey J."/>
            <person name="Amann R."/>
            <person name="Mussmann M."/>
        </authorList>
    </citation>
    <scope>NUCLEOTIDE SEQUENCE [LARGE SCALE GENOMIC DNA]</scope>
    <source>
        <strain evidence="1 2">THI036</strain>
    </source>
</reference>
<comment type="caution">
    <text evidence="1">The sequence shown here is derived from an EMBL/GenBank/DDBJ whole genome shotgun (WGS) entry which is preliminary data.</text>
</comment>
<proteinExistence type="predicted"/>
<dbReference type="EMBL" id="LUTY01003012">
    <property type="protein sequence ID" value="OAD18951.1"/>
    <property type="molecule type" value="Genomic_DNA"/>
</dbReference>
<sequence>MLEAIARIYGKDEWETLRGHIVAYLRQLGEKSKTLSKINFTLCATFMINLLCCKNVQPKFFQKTWFLCGFKNVKIFMCTYLSD</sequence>
<gene>
    <name evidence="1" type="ORF">THIOM_005437</name>
</gene>
<evidence type="ECO:0000313" key="1">
    <source>
        <dbReference type="EMBL" id="OAD18951.1"/>
    </source>
</evidence>
<protein>
    <submittedName>
        <fullName evidence="1">Uncharacterized protein</fullName>
    </submittedName>
</protein>
<organism evidence="1 2">
    <name type="scientific">Candidatus Thiomargarita nelsonii</name>
    <dbReference type="NCBI Taxonomy" id="1003181"/>
    <lineage>
        <taxon>Bacteria</taxon>
        <taxon>Pseudomonadati</taxon>
        <taxon>Pseudomonadota</taxon>
        <taxon>Gammaproteobacteria</taxon>
        <taxon>Thiotrichales</taxon>
        <taxon>Thiotrichaceae</taxon>
        <taxon>Thiomargarita</taxon>
    </lineage>
</organism>
<evidence type="ECO:0000313" key="2">
    <source>
        <dbReference type="Proteomes" id="UP000076962"/>
    </source>
</evidence>
<dbReference type="AlphaFoldDB" id="A0A0A6RKJ9"/>
<dbReference type="Proteomes" id="UP000076962">
    <property type="component" value="Unassembled WGS sequence"/>
</dbReference>
<name>A0A0A6RKJ9_9GAMM</name>
<accession>A0A0A6RKJ9</accession>